<proteinExistence type="predicted"/>
<gene>
    <name evidence="1" type="ORF">MLD38_017378</name>
</gene>
<comment type="caution">
    <text evidence="1">The sequence shown here is derived from an EMBL/GenBank/DDBJ whole genome shotgun (WGS) entry which is preliminary data.</text>
</comment>
<evidence type="ECO:0000313" key="2">
    <source>
        <dbReference type="Proteomes" id="UP001057402"/>
    </source>
</evidence>
<sequence length="235" mass="26125">MEARGKESTGEVEIIVDGFLHDPLITSGSRHPVCAFTELENSETEKEHRTRSLRKLCVLMIFCFVVMLAEVVGGLKANSLAVLADAAHMLTDNINLQGAYLHIKADLIQSVGAMISGAIIWVAQNWLAVDLMISTLIFSVLVLWTTLPLVRTIFYIMMERTPPEIDADAIQDNLKHIKAVDNVRDLHVWAVTPGKVVMSCRIVAESGVGRNEVVSNIEDYCLSMYKIHHITIQVE</sequence>
<dbReference type="EMBL" id="CM042884">
    <property type="protein sequence ID" value="KAI4368870.1"/>
    <property type="molecule type" value="Genomic_DNA"/>
</dbReference>
<dbReference type="Proteomes" id="UP001057402">
    <property type="component" value="Chromosome 5"/>
</dbReference>
<keyword evidence="2" id="KW-1185">Reference proteome</keyword>
<name>A0ACB9QQZ0_9MYRT</name>
<protein>
    <submittedName>
        <fullName evidence="1">Uncharacterized protein</fullName>
    </submittedName>
</protein>
<reference evidence="2" key="1">
    <citation type="journal article" date="2023" name="Front. Plant Sci.">
        <title>Chromosomal-level genome assembly of Melastoma candidum provides insights into trichome evolution.</title>
        <authorList>
            <person name="Zhong Y."/>
            <person name="Wu W."/>
            <person name="Sun C."/>
            <person name="Zou P."/>
            <person name="Liu Y."/>
            <person name="Dai S."/>
            <person name="Zhou R."/>
        </authorList>
    </citation>
    <scope>NUCLEOTIDE SEQUENCE [LARGE SCALE GENOMIC DNA]</scope>
</reference>
<organism evidence="1 2">
    <name type="scientific">Melastoma candidum</name>
    <dbReference type="NCBI Taxonomy" id="119954"/>
    <lineage>
        <taxon>Eukaryota</taxon>
        <taxon>Viridiplantae</taxon>
        <taxon>Streptophyta</taxon>
        <taxon>Embryophyta</taxon>
        <taxon>Tracheophyta</taxon>
        <taxon>Spermatophyta</taxon>
        <taxon>Magnoliopsida</taxon>
        <taxon>eudicotyledons</taxon>
        <taxon>Gunneridae</taxon>
        <taxon>Pentapetalae</taxon>
        <taxon>rosids</taxon>
        <taxon>malvids</taxon>
        <taxon>Myrtales</taxon>
        <taxon>Melastomataceae</taxon>
        <taxon>Melastomatoideae</taxon>
        <taxon>Melastomateae</taxon>
        <taxon>Melastoma</taxon>
    </lineage>
</organism>
<evidence type="ECO:0000313" key="1">
    <source>
        <dbReference type="EMBL" id="KAI4368870.1"/>
    </source>
</evidence>
<accession>A0ACB9QQZ0</accession>